<accession>A0A645DXG8</accession>
<gene>
    <name evidence="1" type="ORF">SDC9_141178</name>
</gene>
<evidence type="ECO:0000313" key="1">
    <source>
        <dbReference type="EMBL" id="MPM94036.1"/>
    </source>
</evidence>
<protein>
    <submittedName>
        <fullName evidence="1">Uncharacterized protein</fullName>
    </submittedName>
</protein>
<reference evidence="1" key="1">
    <citation type="submission" date="2019-08" db="EMBL/GenBank/DDBJ databases">
        <authorList>
            <person name="Kucharzyk K."/>
            <person name="Murdoch R.W."/>
            <person name="Higgins S."/>
            <person name="Loffler F."/>
        </authorList>
    </citation>
    <scope>NUCLEOTIDE SEQUENCE</scope>
</reference>
<dbReference type="GO" id="GO:0005829">
    <property type="term" value="C:cytosol"/>
    <property type="evidence" value="ECO:0007669"/>
    <property type="project" value="TreeGrafter"/>
</dbReference>
<organism evidence="1">
    <name type="scientific">bioreactor metagenome</name>
    <dbReference type="NCBI Taxonomy" id="1076179"/>
    <lineage>
        <taxon>unclassified sequences</taxon>
        <taxon>metagenomes</taxon>
        <taxon>ecological metagenomes</taxon>
    </lineage>
</organism>
<name>A0A645DXG8_9ZZZZ</name>
<dbReference type="Pfam" id="PF03883">
    <property type="entry name" value="H2O2_YaaD"/>
    <property type="match status" value="1"/>
</dbReference>
<dbReference type="PANTHER" id="PTHR30283:SF4">
    <property type="entry name" value="PEROXIDE STRESS RESISTANCE PROTEIN YAAA"/>
    <property type="match status" value="1"/>
</dbReference>
<dbReference type="AlphaFoldDB" id="A0A645DXG8"/>
<proteinExistence type="predicted"/>
<dbReference type="GO" id="GO:0033194">
    <property type="term" value="P:response to hydroperoxide"/>
    <property type="evidence" value="ECO:0007669"/>
    <property type="project" value="TreeGrafter"/>
</dbReference>
<comment type="caution">
    <text evidence="1">The sequence shown here is derived from an EMBL/GenBank/DDBJ whole genome shotgun (WGS) entry which is preliminary data.</text>
</comment>
<dbReference type="InterPro" id="IPR005583">
    <property type="entry name" value="YaaA"/>
</dbReference>
<sequence length="55" mass="6523">MYKVKGLYAKKARGYMVSYIVKNKIDNANDLMKFDLEGYKFNKNLSDNKCFVFTR</sequence>
<dbReference type="EMBL" id="VSSQ01040735">
    <property type="protein sequence ID" value="MPM94036.1"/>
    <property type="molecule type" value="Genomic_DNA"/>
</dbReference>
<dbReference type="PANTHER" id="PTHR30283">
    <property type="entry name" value="PEROXIDE STRESS RESPONSE PROTEIN YAAA"/>
    <property type="match status" value="1"/>
</dbReference>